<evidence type="ECO:0000313" key="3">
    <source>
        <dbReference type="Proteomes" id="UP001596388"/>
    </source>
</evidence>
<evidence type="ECO:0000313" key="2">
    <source>
        <dbReference type="EMBL" id="MFC7096386.1"/>
    </source>
</evidence>
<dbReference type="EMBL" id="JBHTAG010000002">
    <property type="protein sequence ID" value="MFC7096386.1"/>
    <property type="molecule type" value="Genomic_DNA"/>
</dbReference>
<dbReference type="InterPro" id="IPR002575">
    <property type="entry name" value="Aminoglycoside_PTrfase"/>
</dbReference>
<dbReference type="Pfam" id="PF01636">
    <property type="entry name" value="APH"/>
    <property type="match status" value="1"/>
</dbReference>
<accession>A0ABD5WZM7</accession>
<dbReference type="Proteomes" id="UP001596388">
    <property type="component" value="Unassembled WGS sequence"/>
</dbReference>
<organism evidence="2 3">
    <name type="scientific">Halobaculum marinum</name>
    <dbReference type="NCBI Taxonomy" id="3031996"/>
    <lineage>
        <taxon>Archaea</taxon>
        <taxon>Methanobacteriati</taxon>
        <taxon>Methanobacteriota</taxon>
        <taxon>Stenosarchaea group</taxon>
        <taxon>Halobacteria</taxon>
        <taxon>Halobacteriales</taxon>
        <taxon>Haloferacaceae</taxon>
        <taxon>Halobaculum</taxon>
    </lineage>
</organism>
<dbReference type="PANTHER" id="PTHR21310:SF15">
    <property type="entry name" value="AMINOGLYCOSIDE PHOSPHOTRANSFERASE DOMAIN-CONTAINING PROTEIN"/>
    <property type="match status" value="1"/>
</dbReference>
<sequence>MFARSALVDAVERVVSTTVTVVDPIRDGKNHSYRVAGVDGDEFFLKVGTRFPDAFPAEPAAVDLVRARTDVPLPTVRGTGRDPLGVPYAVFDYVPGVDADGVASLPDRAARRLCREAGEHLAAIHRIRFDAVGGLGVVDGAVAVTRERDYRTLLGASLERQVEDLRGSRFADVCDRVAEAGAALVDDLDLSGVSPALVHGDYRLDNLRVDPTADRVTVAVVDWELPSTADPLWDAVMALALLTEGHDLSPTRRRTLRAAFRDGYEHDGSETESAGAFPTDAADRLLAYELLARARLMRHLDAELPEASERVRDARAREHRALLDDLLDGHRRLTGE</sequence>
<dbReference type="RefSeq" id="WP_276239142.1">
    <property type="nucleotide sequence ID" value="NZ_CP119989.1"/>
</dbReference>
<evidence type="ECO:0000259" key="1">
    <source>
        <dbReference type="Pfam" id="PF01636"/>
    </source>
</evidence>
<dbReference type="Gene3D" id="3.30.200.20">
    <property type="entry name" value="Phosphorylase Kinase, domain 1"/>
    <property type="match status" value="1"/>
</dbReference>
<dbReference type="Gene3D" id="3.90.1200.10">
    <property type="match status" value="1"/>
</dbReference>
<protein>
    <submittedName>
        <fullName evidence="2">Phosphotransferase family protein</fullName>
    </submittedName>
</protein>
<dbReference type="InterPro" id="IPR011009">
    <property type="entry name" value="Kinase-like_dom_sf"/>
</dbReference>
<dbReference type="SUPFAM" id="SSF56112">
    <property type="entry name" value="Protein kinase-like (PK-like)"/>
    <property type="match status" value="1"/>
</dbReference>
<dbReference type="PANTHER" id="PTHR21310">
    <property type="entry name" value="AMINOGLYCOSIDE PHOSPHOTRANSFERASE-RELATED-RELATED"/>
    <property type="match status" value="1"/>
</dbReference>
<keyword evidence="3" id="KW-1185">Reference proteome</keyword>
<reference evidence="2 3" key="1">
    <citation type="journal article" date="2019" name="Int. J. Syst. Evol. Microbiol.">
        <title>The Global Catalogue of Microorganisms (GCM) 10K type strain sequencing project: providing services to taxonomists for standard genome sequencing and annotation.</title>
        <authorList>
            <consortium name="The Broad Institute Genomics Platform"/>
            <consortium name="The Broad Institute Genome Sequencing Center for Infectious Disease"/>
            <person name="Wu L."/>
            <person name="Ma J."/>
        </authorList>
    </citation>
    <scope>NUCLEOTIDE SEQUENCE [LARGE SCALE GENOMIC DNA]</scope>
    <source>
        <strain evidence="2 3">DT55</strain>
    </source>
</reference>
<dbReference type="InterPro" id="IPR051678">
    <property type="entry name" value="AGP_Transferase"/>
</dbReference>
<gene>
    <name evidence="2" type="ORF">ACFQKD_03630</name>
</gene>
<dbReference type="GeneID" id="79269727"/>
<proteinExistence type="predicted"/>
<name>A0ABD5WZM7_9EURY</name>
<comment type="caution">
    <text evidence="2">The sequence shown here is derived from an EMBL/GenBank/DDBJ whole genome shotgun (WGS) entry which is preliminary data.</text>
</comment>
<feature type="domain" description="Aminoglycoside phosphotransferase" evidence="1">
    <location>
        <begin position="29"/>
        <end position="265"/>
    </location>
</feature>
<dbReference type="AlphaFoldDB" id="A0ABD5WZM7"/>